<name>W2PBJ5_PHYN3</name>
<dbReference type="Proteomes" id="UP000018817">
    <property type="component" value="Unassembled WGS sequence"/>
</dbReference>
<dbReference type="VEuPathDB" id="FungiDB:PPTG_24997"/>
<gene>
    <name evidence="1" type="ORF">PPTG_24997</name>
</gene>
<dbReference type="GeneID" id="20193596"/>
<accession>W2PBJ5</accession>
<evidence type="ECO:0000313" key="2">
    <source>
        <dbReference type="Proteomes" id="UP000018817"/>
    </source>
</evidence>
<dbReference type="OrthoDB" id="122382at2759"/>
<dbReference type="RefSeq" id="XP_008917355.1">
    <property type="nucleotide sequence ID" value="XM_008919107.1"/>
</dbReference>
<proteinExistence type="predicted"/>
<reference evidence="2" key="1">
    <citation type="submission" date="2011-12" db="EMBL/GenBank/DDBJ databases">
        <authorList>
            <consortium name="The Broad Institute Genome Sequencing Platform"/>
            <person name="Russ C."/>
            <person name="Tyler B."/>
            <person name="Panabieres F."/>
            <person name="Shan W."/>
            <person name="Tripathy S."/>
            <person name="Grunwald N."/>
            <person name="Machado M."/>
            <person name="Young S.K."/>
            <person name="Zeng Q."/>
            <person name="Gargeya S."/>
            <person name="Fitzgerald M."/>
            <person name="Haas B."/>
            <person name="Abouelleil A."/>
            <person name="Alvarado L."/>
            <person name="Arachchi H.M."/>
            <person name="Berlin A."/>
            <person name="Chapman S.B."/>
            <person name="Gearin G."/>
            <person name="Goldberg J."/>
            <person name="Griggs A."/>
            <person name="Gujja S."/>
            <person name="Hansen M."/>
            <person name="Heiman D."/>
            <person name="Howarth C."/>
            <person name="Larimer J."/>
            <person name="Lui A."/>
            <person name="MacDonald P.J.P."/>
            <person name="McCowen C."/>
            <person name="Montmayeur A."/>
            <person name="Murphy C."/>
            <person name="Neiman D."/>
            <person name="Pearson M."/>
            <person name="Priest M."/>
            <person name="Roberts A."/>
            <person name="Saif S."/>
            <person name="Shea T."/>
            <person name="Sisk P."/>
            <person name="Stolte C."/>
            <person name="Sykes S."/>
            <person name="Wortman J."/>
            <person name="Nusbaum C."/>
            <person name="Birren B."/>
        </authorList>
    </citation>
    <scope>NUCLEOTIDE SEQUENCE [LARGE SCALE GENOMIC DNA]</scope>
    <source>
        <strain evidence="2">INRA-310</strain>
    </source>
</reference>
<evidence type="ECO:0000313" key="1">
    <source>
        <dbReference type="EMBL" id="ETM97349.1"/>
    </source>
</evidence>
<reference evidence="1 2" key="2">
    <citation type="submission" date="2013-11" db="EMBL/GenBank/DDBJ databases">
        <title>The Genome Sequence of Phytophthora parasitica INRA-310.</title>
        <authorList>
            <consortium name="The Broad Institute Genomics Platform"/>
            <person name="Russ C."/>
            <person name="Tyler B."/>
            <person name="Panabieres F."/>
            <person name="Shan W."/>
            <person name="Tripathy S."/>
            <person name="Grunwald N."/>
            <person name="Machado M."/>
            <person name="Johnson C.S."/>
            <person name="Arredondo F."/>
            <person name="Hong C."/>
            <person name="Coffey M."/>
            <person name="Young S.K."/>
            <person name="Zeng Q."/>
            <person name="Gargeya S."/>
            <person name="Fitzgerald M."/>
            <person name="Abouelleil A."/>
            <person name="Alvarado L."/>
            <person name="Chapman S.B."/>
            <person name="Gainer-Dewar J."/>
            <person name="Goldberg J."/>
            <person name="Griggs A."/>
            <person name="Gujja S."/>
            <person name="Hansen M."/>
            <person name="Howarth C."/>
            <person name="Imamovic A."/>
            <person name="Ireland A."/>
            <person name="Larimer J."/>
            <person name="McCowan C."/>
            <person name="Murphy C."/>
            <person name="Pearson M."/>
            <person name="Poon T.W."/>
            <person name="Priest M."/>
            <person name="Roberts A."/>
            <person name="Saif S."/>
            <person name="Shea T."/>
            <person name="Sykes S."/>
            <person name="Wortman J."/>
            <person name="Nusbaum C."/>
            <person name="Birren B."/>
        </authorList>
    </citation>
    <scope>NUCLEOTIDE SEQUENCE [LARGE SCALE GENOMIC DNA]</scope>
    <source>
        <strain evidence="1 2">INRA-310</strain>
    </source>
</reference>
<sequence>MNRSQIGNTYSTICSKLCAVRWFHRKHRWLSSSWTRTSGRCLLEMPKWWE</sequence>
<organism evidence="1 2">
    <name type="scientific">Phytophthora nicotianae (strain INRA-310)</name>
    <name type="common">Phytophthora parasitica</name>
    <dbReference type="NCBI Taxonomy" id="761204"/>
    <lineage>
        <taxon>Eukaryota</taxon>
        <taxon>Sar</taxon>
        <taxon>Stramenopiles</taxon>
        <taxon>Oomycota</taxon>
        <taxon>Peronosporomycetes</taxon>
        <taxon>Peronosporales</taxon>
        <taxon>Peronosporaceae</taxon>
        <taxon>Phytophthora</taxon>
    </lineage>
</organism>
<dbReference type="AlphaFoldDB" id="W2PBJ5"/>
<dbReference type="EMBL" id="KI670060">
    <property type="protein sequence ID" value="ETM97349.1"/>
    <property type="molecule type" value="Genomic_DNA"/>
</dbReference>
<protein>
    <submittedName>
        <fullName evidence="1">Uncharacterized protein</fullName>
    </submittedName>
</protein>